<keyword evidence="4" id="KW-0548">Nucleotidyltransferase</keyword>
<organism evidence="10">
    <name type="scientific">Angiostrongylus costaricensis</name>
    <name type="common">Nematode worm</name>
    <dbReference type="NCBI Taxonomy" id="334426"/>
    <lineage>
        <taxon>Eukaryota</taxon>
        <taxon>Metazoa</taxon>
        <taxon>Ecdysozoa</taxon>
        <taxon>Nematoda</taxon>
        <taxon>Chromadorea</taxon>
        <taxon>Rhabditida</taxon>
        <taxon>Rhabditina</taxon>
        <taxon>Rhabditomorpha</taxon>
        <taxon>Strongyloidea</taxon>
        <taxon>Metastrongylidae</taxon>
        <taxon>Angiostrongylus</taxon>
    </lineage>
</organism>
<reference evidence="10" key="1">
    <citation type="submission" date="2017-02" db="UniProtKB">
        <authorList>
            <consortium name="WormBaseParasite"/>
        </authorList>
    </citation>
    <scope>IDENTIFICATION</scope>
</reference>
<dbReference type="Pfam" id="PF04563">
    <property type="entry name" value="RNA_pol_Rpb2_1"/>
    <property type="match status" value="1"/>
</dbReference>
<evidence type="ECO:0000259" key="7">
    <source>
        <dbReference type="Pfam" id="PF04563"/>
    </source>
</evidence>
<dbReference type="SUPFAM" id="SSF64484">
    <property type="entry name" value="beta and beta-prime subunits of DNA dependent RNA-polymerase"/>
    <property type="match status" value="1"/>
</dbReference>
<reference evidence="8 9" key="2">
    <citation type="submission" date="2018-11" db="EMBL/GenBank/DDBJ databases">
        <authorList>
            <consortium name="Pathogen Informatics"/>
        </authorList>
    </citation>
    <scope>NUCLEOTIDE SEQUENCE [LARGE SCALE GENOMIC DNA]</scope>
    <source>
        <strain evidence="8 9">Costa Rica</strain>
    </source>
</reference>
<dbReference type="STRING" id="334426.A0A0R3PZB5"/>
<dbReference type="Proteomes" id="UP000267027">
    <property type="component" value="Unassembled WGS sequence"/>
</dbReference>
<sequence>MDGISSELWQVRIDFSTLNASSDENGVARLQLDSFDEFIQMNVQGIVEDAREIENSTEFSVKFQQVSSSKSRHWEKGGTPAPIVPNGDTRGF</sequence>
<dbReference type="GO" id="GO:0006351">
    <property type="term" value="P:DNA-templated transcription"/>
    <property type="evidence" value="ECO:0007669"/>
    <property type="project" value="InterPro"/>
</dbReference>
<dbReference type="WBParaSite" id="ACOC_0001188101-mRNA-1">
    <property type="protein sequence ID" value="ACOC_0001188101-mRNA-1"/>
    <property type="gene ID" value="ACOC_0001188101"/>
</dbReference>
<protein>
    <recommendedName>
        <fullName evidence="1">DNA-directed RNA polymerase</fullName>
        <ecNumber evidence="1">2.7.7.6</ecNumber>
    </recommendedName>
</protein>
<dbReference type="GO" id="GO:0000428">
    <property type="term" value="C:DNA-directed RNA polymerase complex"/>
    <property type="evidence" value="ECO:0007669"/>
    <property type="project" value="UniProtKB-KW"/>
</dbReference>
<evidence type="ECO:0000256" key="1">
    <source>
        <dbReference type="ARBA" id="ARBA00012418"/>
    </source>
</evidence>
<dbReference type="AlphaFoldDB" id="A0A0R3PZB5"/>
<dbReference type="EMBL" id="UYYA01004816">
    <property type="protein sequence ID" value="VDM63467.1"/>
    <property type="molecule type" value="Genomic_DNA"/>
</dbReference>
<keyword evidence="9" id="KW-1185">Reference proteome</keyword>
<evidence type="ECO:0000313" key="9">
    <source>
        <dbReference type="Proteomes" id="UP000267027"/>
    </source>
</evidence>
<accession>A0A0R3PZB5</accession>
<feature type="domain" description="RNA polymerase beta subunit protrusion" evidence="7">
    <location>
        <begin position="27"/>
        <end position="86"/>
    </location>
</feature>
<dbReference type="InterPro" id="IPR007644">
    <property type="entry name" value="RNA_pol_bsu_protrusion"/>
</dbReference>
<evidence type="ECO:0000313" key="10">
    <source>
        <dbReference type="WBParaSite" id="ACOC_0001188101-mRNA-1"/>
    </source>
</evidence>
<name>A0A0R3PZB5_ANGCS</name>
<keyword evidence="5" id="KW-0804">Transcription</keyword>
<evidence type="ECO:0000256" key="2">
    <source>
        <dbReference type="ARBA" id="ARBA00022478"/>
    </source>
</evidence>
<evidence type="ECO:0000256" key="6">
    <source>
        <dbReference type="SAM" id="MobiDB-lite"/>
    </source>
</evidence>
<gene>
    <name evidence="8" type="ORF">ACOC_LOCUS11882</name>
</gene>
<evidence type="ECO:0000313" key="8">
    <source>
        <dbReference type="EMBL" id="VDM63467.1"/>
    </source>
</evidence>
<dbReference type="GO" id="GO:0003677">
    <property type="term" value="F:DNA binding"/>
    <property type="evidence" value="ECO:0007669"/>
    <property type="project" value="InterPro"/>
</dbReference>
<dbReference type="EC" id="2.7.7.6" evidence="1"/>
<evidence type="ECO:0000256" key="3">
    <source>
        <dbReference type="ARBA" id="ARBA00022679"/>
    </source>
</evidence>
<dbReference type="GO" id="GO:0003899">
    <property type="term" value="F:DNA-directed RNA polymerase activity"/>
    <property type="evidence" value="ECO:0007669"/>
    <property type="project" value="UniProtKB-EC"/>
</dbReference>
<evidence type="ECO:0000256" key="5">
    <source>
        <dbReference type="ARBA" id="ARBA00023163"/>
    </source>
</evidence>
<feature type="region of interest" description="Disordered" evidence="6">
    <location>
        <begin position="70"/>
        <end position="92"/>
    </location>
</feature>
<keyword evidence="2" id="KW-0240">DNA-directed RNA polymerase</keyword>
<evidence type="ECO:0000256" key="4">
    <source>
        <dbReference type="ARBA" id="ARBA00022695"/>
    </source>
</evidence>
<keyword evidence="3" id="KW-0808">Transferase</keyword>
<proteinExistence type="predicted"/>